<dbReference type="SUPFAM" id="SSF53613">
    <property type="entry name" value="Ribokinase-like"/>
    <property type="match status" value="1"/>
</dbReference>
<feature type="domain" description="Carbohydrate kinase PfkB" evidence="3">
    <location>
        <begin position="59"/>
        <end position="347"/>
    </location>
</feature>
<dbReference type="Gene3D" id="3.40.1190.20">
    <property type="match status" value="1"/>
</dbReference>
<dbReference type="Pfam" id="PF13412">
    <property type="entry name" value="HTH_24"/>
    <property type="match status" value="1"/>
</dbReference>
<evidence type="ECO:0000256" key="1">
    <source>
        <dbReference type="ARBA" id="ARBA00022679"/>
    </source>
</evidence>
<dbReference type="InterPro" id="IPR029056">
    <property type="entry name" value="Ribokinase-like"/>
</dbReference>
<name>A0ABT6NGI8_9FIRM</name>
<gene>
    <name evidence="4" type="ORF">QE109_15005</name>
</gene>
<reference evidence="4 5" key="1">
    <citation type="submission" date="2023-04" db="EMBL/GenBank/DDBJ databases">
        <title>Fusibacter bizertensis strain WBS, isolated from littoral bottom sediments of the Arctic seas - biochemical and genomic analysis.</title>
        <authorList>
            <person name="Brioukhanov A.L."/>
        </authorList>
    </citation>
    <scope>NUCLEOTIDE SEQUENCE [LARGE SCALE GENOMIC DNA]</scope>
    <source>
        <strain evidence="4 5">WBS</strain>
    </source>
</reference>
<dbReference type="Gene3D" id="1.10.10.10">
    <property type="entry name" value="Winged helix-like DNA-binding domain superfamily/Winged helix DNA-binding domain"/>
    <property type="match status" value="1"/>
</dbReference>
<dbReference type="InterPro" id="IPR011991">
    <property type="entry name" value="ArsR-like_HTH"/>
</dbReference>
<protein>
    <submittedName>
        <fullName evidence="4">PfkB family carbohydrate kinase</fullName>
    </submittedName>
</protein>
<proteinExistence type="predicted"/>
<dbReference type="PROSITE" id="PS00583">
    <property type="entry name" value="PFKB_KINASES_1"/>
    <property type="match status" value="1"/>
</dbReference>
<dbReference type="InterPro" id="IPR011611">
    <property type="entry name" value="PfkB_dom"/>
</dbReference>
<dbReference type="Proteomes" id="UP001158045">
    <property type="component" value="Unassembled WGS sequence"/>
</dbReference>
<keyword evidence="2 4" id="KW-0418">Kinase</keyword>
<dbReference type="CDD" id="cd00090">
    <property type="entry name" value="HTH_ARSR"/>
    <property type="match status" value="1"/>
</dbReference>
<evidence type="ECO:0000259" key="3">
    <source>
        <dbReference type="Pfam" id="PF00294"/>
    </source>
</evidence>
<dbReference type="InterPro" id="IPR002173">
    <property type="entry name" value="Carboh/pur_kinase_PfkB_CS"/>
</dbReference>
<keyword evidence="1" id="KW-0808">Transferase</keyword>
<evidence type="ECO:0000313" key="5">
    <source>
        <dbReference type="Proteomes" id="UP001158045"/>
    </source>
</evidence>
<dbReference type="CDD" id="cd01941">
    <property type="entry name" value="YeiC_kinase_like"/>
    <property type="match status" value="1"/>
</dbReference>
<dbReference type="Pfam" id="PF00294">
    <property type="entry name" value="PfkB"/>
    <property type="match status" value="1"/>
</dbReference>
<dbReference type="PANTHER" id="PTHR10584:SF166">
    <property type="entry name" value="RIBOKINASE"/>
    <property type="match status" value="1"/>
</dbReference>
<dbReference type="RefSeq" id="WP_281095361.1">
    <property type="nucleotide sequence ID" value="NZ_JARYZI010000012.1"/>
</dbReference>
<dbReference type="GO" id="GO:0016301">
    <property type="term" value="F:kinase activity"/>
    <property type="evidence" value="ECO:0007669"/>
    <property type="project" value="UniProtKB-KW"/>
</dbReference>
<evidence type="ECO:0000313" key="4">
    <source>
        <dbReference type="EMBL" id="MDH8679465.1"/>
    </source>
</evidence>
<dbReference type="EMBL" id="JARYZI010000012">
    <property type="protein sequence ID" value="MDH8679465.1"/>
    <property type="molecule type" value="Genomic_DNA"/>
</dbReference>
<comment type="caution">
    <text evidence="4">The sequence shown here is derived from an EMBL/GenBank/DDBJ whole genome shotgun (WGS) entry which is preliminary data.</text>
</comment>
<dbReference type="SUPFAM" id="SSF46785">
    <property type="entry name" value="Winged helix' DNA-binding domain"/>
    <property type="match status" value="1"/>
</dbReference>
<organism evidence="4 5">
    <name type="scientific">Fusibacter bizertensis</name>
    <dbReference type="NCBI Taxonomy" id="1488331"/>
    <lineage>
        <taxon>Bacteria</taxon>
        <taxon>Bacillati</taxon>
        <taxon>Bacillota</taxon>
        <taxon>Clostridia</taxon>
        <taxon>Eubacteriales</taxon>
        <taxon>Eubacteriales Family XII. Incertae Sedis</taxon>
        <taxon>Fusibacter</taxon>
    </lineage>
</organism>
<dbReference type="PANTHER" id="PTHR10584">
    <property type="entry name" value="SUGAR KINASE"/>
    <property type="match status" value="1"/>
</dbReference>
<evidence type="ECO:0000256" key="2">
    <source>
        <dbReference type="ARBA" id="ARBA00022777"/>
    </source>
</evidence>
<accession>A0ABT6NGI8</accession>
<dbReference type="InterPro" id="IPR036388">
    <property type="entry name" value="WH-like_DNA-bd_sf"/>
</dbReference>
<dbReference type="InterPro" id="IPR036390">
    <property type="entry name" value="WH_DNA-bd_sf"/>
</dbReference>
<sequence length="365" mass="39774">MTNREQEILEILKQNPLISQNELADQLGITRSSAAVHITNLMKKGHILGKGYIVRDGAYVCVIGGSNIDIQGVPNNTLIFRDSNIGSVKSTLGGVGRNIAENMVKLGLKTKLISVIGDDLYGQKILEEARQIGLDMQDTLVLKGEQTSTYLSILDETKDMAVAISHMDICDRMTVEFIKSKKHIIENAEFCVIDTNLSPDVLKYILNTHKEQKFLLDTVSTAKAMKIKEVIGLCHTIKPNLIEAQSLSGIEIKDEKDMLSAAAYFHGLGVSNVFISMGKDGVFYSDGKVSGMLKPPTVKVVSATGAGDAFLAGIALGYAQGEDIKSATLMAMAASFIALEHEDTINPYMSEELLLEKLKEINHVK</sequence>
<keyword evidence="5" id="KW-1185">Reference proteome</keyword>